<dbReference type="GO" id="GO:0003729">
    <property type="term" value="F:mRNA binding"/>
    <property type="evidence" value="ECO:0007669"/>
    <property type="project" value="UniProtKB-ARBA"/>
</dbReference>
<organism evidence="5 6">
    <name type="scientific">Cuscuta campestris</name>
    <dbReference type="NCBI Taxonomy" id="132261"/>
    <lineage>
        <taxon>Eukaryota</taxon>
        <taxon>Viridiplantae</taxon>
        <taxon>Streptophyta</taxon>
        <taxon>Embryophyta</taxon>
        <taxon>Tracheophyta</taxon>
        <taxon>Spermatophyta</taxon>
        <taxon>Magnoliopsida</taxon>
        <taxon>eudicotyledons</taxon>
        <taxon>Gunneridae</taxon>
        <taxon>Pentapetalae</taxon>
        <taxon>asterids</taxon>
        <taxon>lamiids</taxon>
        <taxon>Solanales</taxon>
        <taxon>Convolvulaceae</taxon>
        <taxon>Cuscuteae</taxon>
        <taxon>Cuscuta</taxon>
        <taxon>Cuscuta subgen. Grammica</taxon>
        <taxon>Cuscuta sect. Cleistogrammica</taxon>
    </lineage>
</organism>
<evidence type="ECO:0000313" key="5">
    <source>
        <dbReference type="EMBL" id="VFQ84293.1"/>
    </source>
</evidence>
<dbReference type="PANTHER" id="PTHR45717:SF3">
    <property type="entry name" value="OS04G0544400 PROTEIN"/>
    <property type="match status" value="1"/>
</dbReference>
<dbReference type="PANTHER" id="PTHR45717">
    <property type="entry name" value="OS12G0527900 PROTEIN"/>
    <property type="match status" value="1"/>
</dbReference>
<name>A0A484M675_9ASTE</name>
<keyword evidence="2" id="KW-0677">Repeat</keyword>
<feature type="region of interest" description="Disordered" evidence="4">
    <location>
        <begin position="507"/>
        <end position="534"/>
    </location>
</feature>
<dbReference type="InterPro" id="IPR002885">
    <property type="entry name" value="PPR_rpt"/>
</dbReference>
<feature type="repeat" description="PPR" evidence="3">
    <location>
        <begin position="179"/>
        <end position="213"/>
    </location>
</feature>
<evidence type="ECO:0008006" key="7">
    <source>
        <dbReference type="Google" id="ProtNLM"/>
    </source>
</evidence>
<evidence type="ECO:0000256" key="4">
    <source>
        <dbReference type="SAM" id="MobiDB-lite"/>
    </source>
</evidence>
<dbReference type="Proteomes" id="UP000595140">
    <property type="component" value="Unassembled WGS sequence"/>
</dbReference>
<dbReference type="Pfam" id="PF01535">
    <property type="entry name" value="PPR"/>
    <property type="match status" value="3"/>
</dbReference>
<keyword evidence="6" id="KW-1185">Reference proteome</keyword>
<dbReference type="PROSITE" id="PS51375">
    <property type="entry name" value="PPR"/>
    <property type="match status" value="2"/>
</dbReference>
<evidence type="ECO:0000313" key="6">
    <source>
        <dbReference type="Proteomes" id="UP000595140"/>
    </source>
</evidence>
<proteinExistence type="inferred from homology"/>
<evidence type="ECO:0000256" key="2">
    <source>
        <dbReference type="ARBA" id="ARBA00022737"/>
    </source>
</evidence>
<feature type="compositionally biased region" description="Basic and acidic residues" evidence="4">
    <location>
        <begin position="512"/>
        <end position="523"/>
    </location>
</feature>
<protein>
    <recommendedName>
        <fullName evidence="7">Pentacotripeptide-repeat region of PRORP domain-containing protein</fullName>
    </recommendedName>
</protein>
<accession>A0A484M675</accession>
<dbReference type="EMBL" id="OOIL02002698">
    <property type="protein sequence ID" value="VFQ84293.1"/>
    <property type="molecule type" value="Genomic_DNA"/>
</dbReference>
<dbReference type="AlphaFoldDB" id="A0A484M675"/>
<feature type="repeat" description="PPR" evidence="3">
    <location>
        <begin position="215"/>
        <end position="249"/>
    </location>
</feature>
<dbReference type="OrthoDB" id="1908178at2759"/>
<evidence type="ECO:0000256" key="1">
    <source>
        <dbReference type="ARBA" id="ARBA00007626"/>
    </source>
</evidence>
<dbReference type="GO" id="GO:0005739">
    <property type="term" value="C:mitochondrion"/>
    <property type="evidence" value="ECO:0007669"/>
    <property type="project" value="TreeGrafter"/>
</dbReference>
<comment type="similarity">
    <text evidence="1">Belongs to the PPR family. P subfamily.</text>
</comment>
<evidence type="ECO:0000256" key="3">
    <source>
        <dbReference type="PROSITE-ProRule" id="PRU00708"/>
    </source>
</evidence>
<dbReference type="InterPro" id="IPR011990">
    <property type="entry name" value="TPR-like_helical_dom_sf"/>
</dbReference>
<dbReference type="Gene3D" id="1.25.40.10">
    <property type="entry name" value="Tetratricopeptide repeat domain"/>
    <property type="match status" value="3"/>
</dbReference>
<reference evidence="5 6" key="1">
    <citation type="submission" date="2018-04" db="EMBL/GenBank/DDBJ databases">
        <authorList>
            <person name="Vogel A."/>
        </authorList>
    </citation>
    <scope>NUCLEOTIDE SEQUENCE [LARGE SCALE GENOMIC DNA]</scope>
</reference>
<sequence length="534" mass="60322">MLLYSAAAAAAATIDYHRLRRLSFSPCPPNLLSPPSGLSRSAPLKPPQIPAICCSSKPHSRSSGTVESEETATLNWYTIYKKITRLGLPPKGDAATVLDEYEKSGIKIAKFDISRIIKELRKAGRPKHALQVHEWVKDRADVYHLTAVDISIYLYLIYEVHGISKAEDYFTSLPESLKKKHAYRSLLRVYARSGVREKAESLFKEMRNRGYASTSAHPYNAMMDLYLKLKDYDKVEGMLVEMVEKNILDVFSYNVWLRCCGLQGSAEKMELVFERMKRDPSVIPNKKTYIAMASSFIEMGELEKAKGCLKRLERGIKDRITYHYLISHYGNVGDREAIRRAWNAYKSKFSYIPNTGYQSVISSLLRVDDIESAEKVFDGWMSAKTRHDPNIVNHLLSWYLKKKQLEKVESVFSSTVDSGGKPDTHTLDIMAQVHIKKGRKMEALSCFRDAASAEGSSSWRPSNATVSSFIKLCDEEDDAKSKEELIEVLSGTGCFKYEDYVSYVASKNGLGGDRKTESGKDGDEMSEPFYPLEA</sequence>
<dbReference type="SUPFAM" id="SSF48452">
    <property type="entry name" value="TPR-like"/>
    <property type="match status" value="1"/>
</dbReference>
<dbReference type="NCBIfam" id="TIGR00756">
    <property type="entry name" value="PPR"/>
    <property type="match status" value="3"/>
</dbReference>
<gene>
    <name evidence="5" type="ORF">CCAM_LOCUS26069</name>
</gene>